<dbReference type="VEuPathDB" id="TriTrypDB:Tb927.11.17760"/>
<feature type="domain" description="Trypanosome variant surface glycoprotein B-type N-terminal" evidence="11">
    <location>
        <begin position="17"/>
        <end position="364"/>
    </location>
</feature>
<keyword evidence="7" id="KW-0325">Glycoprotein</keyword>
<evidence type="ECO:0000256" key="3">
    <source>
        <dbReference type="ARBA" id="ARBA00022475"/>
    </source>
</evidence>
<comment type="function">
    <text evidence="1">VSG forms a coat on the surface of the parasite. The trypanosome evades the immune response of the host by expressing a series of antigenically distinct VSGs from an estimated 1000 VSG genes.</text>
</comment>
<evidence type="ECO:0000256" key="6">
    <source>
        <dbReference type="ARBA" id="ARBA00023136"/>
    </source>
</evidence>
<dbReference type="InterPro" id="IPR019609">
    <property type="entry name" value="Variant_surf_glycoprt_trypan_C"/>
</dbReference>
<evidence type="ECO:0000256" key="7">
    <source>
        <dbReference type="ARBA" id="ARBA00023180"/>
    </source>
</evidence>
<reference evidence="12" key="1">
    <citation type="submission" date="2016-08" db="EMBL/GenBank/DDBJ databases">
        <title>VSG repertoire of Trypanosoma brucei EATRO 1125.</title>
        <authorList>
            <person name="Cross G.A."/>
        </authorList>
    </citation>
    <scope>NUCLEOTIDE SEQUENCE</scope>
    <source>
        <strain evidence="12">EATRO 1125</strain>
    </source>
</reference>
<dbReference type="VEuPathDB" id="TriTrypDB:Tb1125.11.17440"/>
<accession>A0A1J0RA40</accession>
<proteinExistence type="predicted"/>
<keyword evidence="5" id="KW-0732">Signal</keyword>
<dbReference type="Pfam" id="PF10659">
    <property type="entry name" value="Trypan_glycop_C"/>
    <property type="match status" value="1"/>
</dbReference>
<evidence type="ECO:0000256" key="9">
    <source>
        <dbReference type="SAM" id="MobiDB-lite"/>
    </source>
</evidence>
<keyword evidence="6" id="KW-0472">Membrane</keyword>
<keyword evidence="8" id="KW-0449">Lipoprotein</keyword>
<feature type="region of interest" description="Disordered" evidence="9">
    <location>
        <begin position="431"/>
        <end position="470"/>
    </location>
</feature>
<dbReference type="AlphaFoldDB" id="A0A1J0RA40"/>
<dbReference type="Gene3D" id="3.30.1680.40">
    <property type="match status" value="1"/>
</dbReference>
<comment type="subcellular location">
    <subcellularLocation>
        <location evidence="2">Cell membrane</location>
        <topology evidence="2">Lipid-anchor</topology>
        <topology evidence="2">GPI-anchor</topology>
    </subcellularLocation>
</comment>
<feature type="domain" description="Trypanosome variant surface glycoprotein C-terminal" evidence="10">
    <location>
        <begin position="406"/>
        <end position="503"/>
    </location>
</feature>
<dbReference type="Pfam" id="PF13206">
    <property type="entry name" value="VSG_B"/>
    <property type="match status" value="1"/>
</dbReference>
<keyword evidence="3" id="KW-1003">Cell membrane</keyword>
<keyword evidence="4" id="KW-0336">GPI-anchor</keyword>
<dbReference type="EMBL" id="KX700622">
    <property type="protein sequence ID" value="APD74578.1"/>
    <property type="molecule type" value="Genomic_DNA"/>
</dbReference>
<evidence type="ECO:0000256" key="5">
    <source>
        <dbReference type="ARBA" id="ARBA00022729"/>
    </source>
</evidence>
<evidence type="ECO:0000256" key="1">
    <source>
        <dbReference type="ARBA" id="ARBA00002523"/>
    </source>
</evidence>
<evidence type="ECO:0000313" key="12">
    <source>
        <dbReference type="EMBL" id="APD74578.1"/>
    </source>
</evidence>
<evidence type="ECO:0000256" key="4">
    <source>
        <dbReference type="ARBA" id="ARBA00022622"/>
    </source>
</evidence>
<dbReference type="GO" id="GO:0098552">
    <property type="term" value="C:side of membrane"/>
    <property type="evidence" value="ECO:0007669"/>
    <property type="project" value="UniProtKB-KW"/>
</dbReference>
<feature type="compositionally biased region" description="Basic and acidic residues" evidence="9">
    <location>
        <begin position="450"/>
        <end position="470"/>
    </location>
</feature>
<evidence type="ECO:0000259" key="10">
    <source>
        <dbReference type="Pfam" id="PF10659"/>
    </source>
</evidence>
<evidence type="ECO:0000256" key="8">
    <source>
        <dbReference type="ARBA" id="ARBA00023288"/>
    </source>
</evidence>
<evidence type="ECO:0000256" key="2">
    <source>
        <dbReference type="ARBA" id="ARBA00004609"/>
    </source>
</evidence>
<organism evidence="12">
    <name type="scientific">Trypanosoma brucei</name>
    <dbReference type="NCBI Taxonomy" id="5691"/>
    <lineage>
        <taxon>Eukaryota</taxon>
        <taxon>Discoba</taxon>
        <taxon>Euglenozoa</taxon>
        <taxon>Kinetoplastea</taxon>
        <taxon>Metakinetoplastina</taxon>
        <taxon>Trypanosomatida</taxon>
        <taxon>Trypanosomatidae</taxon>
        <taxon>Trypanosoma</taxon>
    </lineage>
</organism>
<name>A0A1J0RA40_9TRYP</name>
<dbReference type="GO" id="GO:0005886">
    <property type="term" value="C:plasma membrane"/>
    <property type="evidence" value="ECO:0007669"/>
    <property type="project" value="UniProtKB-SubCell"/>
</dbReference>
<evidence type="ECO:0000259" key="11">
    <source>
        <dbReference type="Pfam" id="PF13206"/>
    </source>
</evidence>
<dbReference type="InterPro" id="IPR025932">
    <property type="entry name" value="Trypano_VSG_B_N_dom"/>
</dbReference>
<dbReference type="VEuPathDB" id="TriTrypDB:Tb427_000043400"/>
<feature type="compositionally biased region" description="Basic and acidic residues" evidence="9">
    <location>
        <begin position="431"/>
        <end position="442"/>
    </location>
</feature>
<protein>
    <submittedName>
        <fullName evidence="12">Variant surface glycoprotein 1125.4043</fullName>
    </submittedName>
</protein>
<sequence length="504" mass="54541">MIKIVFHIIQVVSVIREAHSFTNGDNSGIFGPLCKTLQLAEGTITFSPDLTKATDKAEVIYKLNMTLAPKTWRKLLTEAAAAPTKSKAKKQPTPSPADWSSKWDTWTKTALELEAENKEDEVKTTFSIDKASTNQLDQLRPVIAQLADATYKLEAVFKLAKGHEPKPDDVLRQNIYSAVYGKDHIDPTQADITAMFTQGATTYDSACATGAAPPATKTLAGTFLCVCGSSQGGGHKACADAQTAAAEWRMAALPEATAWPNLRQICPATDGTVVTADLIANLLNDIMGHSRVHTNDLYVGGLKSENNCDGGTNACCVKITNGARNKQIKQNAIQWVSALDSVASELRKRTSYNSQVTEYNAAITLLKQQVKAVIKRAHYTSVDQQTASTGAVNSKDGTTQLQKEKCNNHKDNANCTENKCKWDSTTEVKGEHCKPKDEERENPGAGTGEQAKEGATTEKCKGKPEKDCKDGCKWEGKECKDSSFLANKKLALSVVSAAFVALLF</sequence>